<name>A0A8J2S8D8_9STRA</name>
<feature type="non-terminal residue" evidence="3">
    <location>
        <position position="1"/>
    </location>
</feature>
<dbReference type="Gene3D" id="2.60.120.650">
    <property type="entry name" value="Cupin"/>
    <property type="match status" value="1"/>
</dbReference>
<sequence>MAENDTLLVEHRTTSNAPPLEDPLTLDALLHPLSKDDFLRLHFRQRCVVIRGGGAERAATLFPAASAGDVEEIVEHTASDRVMAWVRTGGTVRTMDGLPPSRGTTARSIDVDDPRNAIALHQAGHALYCRAPPAIEETLVNALLKETSLGLPPLRDAGPLAGRGEVEMFCARKGHVTAWHSDFQENFTIQLRGRKRWRLAHRREAHPLRGETPHFADDSVLWDQAKSRALGETTQSRKRPRAAPGVEEVTLDAGDVLYFPAGVFHEVESLDDDNISLNISLMAPTTAEVICSALRHRLLRTDEGRARVTSDAAGLAKLEKLLGDAARGAGGRSARLRGLTVGMICPPALTEPRGAVAGSDDDDDDDDGDDIPTFNIKDAPPWLARATAQTADATLSVNQLYSLTTPEQLGVPIPRADEIVWVLVCGNYAGNDELEPAVRVRLVMDRTNYSHLKKAMASGDWEALAPALRRYLFHFGYLEHNYVGDNYNWEKRCEHEVKSAKIWGSDWGHLYEPGVKQDYQSKIDECLKKANAIKTVPL</sequence>
<dbReference type="OrthoDB" id="47172at2759"/>
<dbReference type="Proteomes" id="UP000789595">
    <property type="component" value="Unassembled WGS sequence"/>
</dbReference>
<dbReference type="InterPro" id="IPR041667">
    <property type="entry name" value="Cupin_8"/>
</dbReference>
<evidence type="ECO:0000313" key="4">
    <source>
        <dbReference type="Proteomes" id="UP000789595"/>
    </source>
</evidence>
<accession>A0A8J2S8D8</accession>
<comment type="caution">
    <text evidence="3">The sequence shown here is derived from an EMBL/GenBank/DDBJ whole genome shotgun (WGS) entry which is preliminary data.</text>
</comment>
<dbReference type="PANTHER" id="PTHR12461:SF105">
    <property type="entry name" value="HYPOXIA-INDUCIBLE FACTOR 1-ALPHA INHIBITOR"/>
    <property type="match status" value="1"/>
</dbReference>
<dbReference type="AlphaFoldDB" id="A0A8J2S8D8"/>
<feature type="region of interest" description="Disordered" evidence="1">
    <location>
        <begin position="350"/>
        <end position="375"/>
    </location>
</feature>
<organism evidence="3 4">
    <name type="scientific">Pelagomonas calceolata</name>
    <dbReference type="NCBI Taxonomy" id="35677"/>
    <lineage>
        <taxon>Eukaryota</taxon>
        <taxon>Sar</taxon>
        <taxon>Stramenopiles</taxon>
        <taxon>Ochrophyta</taxon>
        <taxon>Pelagophyceae</taxon>
        <taxon>Pelagomonadales</taxon>
        <taxon>Pelagomonadaceae</taxon>
        <taxon>Pelagomonas</taxon>
    </lineage>
</organism>
<dbReference type="PROSITE" id="PS51184">
    <property type="entry name" value="JMJC"/>
    <property type="match status" value="1"/>
</dbReference>
<gene>
    <name evidence="3" type="ORF">PECAL_2P05320</name>
</gene>
<dbReference type="EMBL" id="CAKKNE010000002">
    <property type="protein sequence ID" value="CAH0367508.1"/>
    <property type="molecule type" value="Genomic_DNA"/>
</dbReference>
<protein>
    <recommendedName>
        <fullName evidence="2">JmjC domain-containing protein</fullName>
    </recommendedName>
</protein>
<dbReference type="Pfam" id="PF13621">
    <property type="entry name" value="Cupin_8"/>
    <property type="match status" value="1"/>
</dbReference>
<dbReference type="SMART" id="SM00558">
    <property type="entry name" value="JmjC"/>
    <property type="match status" value="1"/>
</dbReference>
<proteinExistence type="predicted"/>
<evidence type="ECO:0000256" key="1">
    <source>
        <dbReference type="SAM" id="MobiDB-lite"/>
    </source>
</evidence>
<feature type="compositionally biased region" description="Acidic residues" evidence="1">
    <location>
        <begin position="359"/>
        <end position="370"/>
    </location>
</feature>
<keyword evidence="4" id="KW-1185">Reference proteome</keyword>
<reference evidence="3" key="1">
    <citation type="submission" date="2021-11" db="EMBL/GenBank/DDBJ databases">
        <authorList>
            <consortium name="Genoscope - CEA"/>
            <person name="William W."/>
        </authorList>
    </citation>
    <scope>NUCLEOTIDE SEQUENCE</scope>
</reference>
<dbReference type="SUPFAM" id="SSF51197">
    <property type="entry name" value="Clavaminate synthase-like"/>
    <property type="match status" value="1"/>
</dbReference>
<dbReference type="InterPro" id="IPR003347">
    <property type="entry name" value="JmjC_dom"/>
</dbReference>
<dbReference type="PANTHER" id="PTHR12461">
    <property type="entry name" value="HYPOXIA-INDUCIBLE FACTOR 1 ALPHA INHIBITOR-RELATED"/>
    <property type="match status" value="1"/>
</dbReference>
<evidence type="ECO:0000259" key="2">
    <source>
        <dbReference type="PROSITE" id="PS51184"/>
    </source>
</evidence>
<feature type="domain" description="JmjC" evidence="2">
    <location>
        <begin position="135"/>
        <end position="298"/>
    </location>
</feature>
<evidence type="ECO:0000313" key="3">
    <source>
        <dbReference type="EMBL" id="CAH0367508.1"/>
    </source>
</evidence>